<proteinExistence type="predicted"/>
<organism evidence="1 2">
    <name type="scientific">Arthrobacter nitrophenolicus</name>
    <dbReference type="NCBI Taxonomy" id="683150"/>
    <lineage>
        <taxon>Bacteria</taxon>
        <taxon>Bacillati</taxon>
        <taxon>Actinomycetota</taxon>
        <taxon>Actinomycetes</taxon>
        <taxon>Micrococcales</taxon>
        <taxon>Micrococcaceae</taxon>
        <taxon>Arthrobacter</taxon>
    </lineage>
</organism>
<gene>
    <name evidence="1" type="ORF">ABIC98_002352</name>
</gene>
<evidence type="ECO:0000313" key="2">
    <source>
        <dbReference type="Proteomes" id="UP001549207"/>
    </source>
</evidence>
<sequence length="53" mass="6381">MKKMVQQRCEHHLMYLEVFDENIGPSSFFQAIHLMKEEMGRSPLKVHPERRLP</sequence>
<protein>
    <submittedName>
        <fullName evidence="1">Uncharacterized protein</fullName>
    </submittedName>
</protein>
<dbReference type="EMBL" id="JBEPNJ010000008">
    <property type="protein sequence ID" value="MET3772697.1"/>
    <property type="molecule type" value="Genomic_DNA"/>
</dbReference>
<dbReference type="Proteomes" id="UP001549207">
    <property type="component" value="Unassembled WGS sequence"/>
</dbReference>
<reference evidence="1" key="1">
    <citation type="submission" date="2024-06" db="EMBL/GenBank/DDBJ databases">
        <title>Genomic Encyclopedia of Type Strains, Phase IV (KMG-IV): sequencing the most valuable type-strain genomes for metagenomic binning, comparative biology and taxonomic classification.</title>
        <authorList>
            <person name="Goeker M."/>
        </authorList>
    </citation>
    <scope>NUCLEOTIDE SEQUENCE</scope>
    <source>
        <strain evidence="1">SJCon</strain>
    </source>
</reference>
<name>A0ACC6TG15_9MICC</name>
<accession>A0ACC6TG15</accession>
<comment type="caution">
    <text evidence="1">The sequence shown here is derived from an EMBL/GenBank/DDBJ whole genome shotgun (WGS) entry which is preliminary data.</text>
</comment>
<evidence type="ECO:0000313" key="1">
    <source>
        <dbReference type="EMBL" id="MET3772697.1"/>
    </source>
</evidence>
<keyword evidence="2" id="KW-1185">Reference proteome</keyword>